<protein>
    <submittedName>
        <fullName evidence="1">Mariner Mos1 transposase</fullName>
    </submittedName>
</protein>
<name>A0A034VCE1_BACDO</name>
<evidence type="ECO:0000313" key="1">
    <source>
        <dbReference type="EMBL" id="JAC40174.1"/>
    </source>
</evidence>
<dbReference type="AlphaFoldDB" id="A0A034VCE1"/>
<dbReference type="EMBL" id="GAKP01018782">
    <property type="protein sequence ID" value="JAC40170.1"/>
    <property type="molecule type" value="Transcribed_RNA"/>
</dbReference>
<dbReference type="EMBL" id="GAKP01018778">
    <property type="protein sequence ID" value="JAC40174.1"/>
    <property type="molecule type" value="Transcribed_RNA"/>
</dbReference>
<gene>
    <name evidence="1" type="primary">MOS1T</name>
</gene>
<dbReference type="PANTHER" id="PTHR46060">
    <property type="entry name" value="MARINER MOS1 TRANSPOSASE-LIKE PROTEIN"/>
    <property type="match status" value="1"/>
</dbReference>
<dbReference type="Gene3D" id="3.30.420.10">
    <property type="entry name" value="Ribonuclease H-like superfamily/Ribonuclease H"/>
    <property type="match status" value="1"/>
</dbReference>
<sequence length="231" mass="27104">MELNISKTSIYCILTEHLGLREVCSRFVPHKLSDDQKLLRIQHSKDIIKEVKKDKNFLYNIVTGGETWCFQYYPMEKSNVKTMLICFYDSKGIVHKEFVPPGQNVNAVFYLKLLKRLVRRIRRVRPEYSEDESWRLLWSHRSTLVTDYLTKNHILTINHSPYSPDMAPCDFFLFGKMHLPMKGKRYADVEAVQKDCTDILAAIPADELKHSFDMLLDRAKSCIEAEGDYFE</sequence>
<organism evidence="1">
    <name type="scientific">Bactrocera dorsalis</name>
    <name type="common">Oriental fruit fly</name>
    <name type="synonym">Dacus dorsalis</name>
    <dbReference type="NCBI Taxonomy" id="27457"/>
    <lineage>
        <taxon>Eukaryota</taxon>
        <taxon>Metazoa</taxon>
        <taxon>Ecdysozoa</taxon>
        <taxon>Arthropoda</taxon>
        <taxon>Hexapoda</taxon>
        <taxon>Insecta</taxon>
        <taxon>Pterygota</taxon>
        <taxon>Neoptera</taxon>
        <taxon>Endopterygota</taxon>
        <taxon>Diptera</taxon>
        <taxon>Brachycera</taxon>
        <taxon>Muscomorpha</taxon>
        <taxon>Tephritoidea</taxon>
        <taxon>Tephritidae</taxon>
        <taxon>Bactrocera</taxon>
        <taxon>Bactrocera</taxon>
    </lineage>
</organism>
<dbReference type="Pfam" id="PF01359">
    <property type="entry name" value="Transposase_1"/>
    <property type="match status" value="1"/>
</dbReference>
<proteinExistence type="predicted"/>
<reference evidence="1" key="1">
    <citation type="journal article" date="2014" name="BMC Genomics">
        <title>Characterizing the developmental transcriptome of the oriental fruit fly, Bactrocera dorsalis (Diptera: Tephritidae) through comparative genomic analysis with Drosophila melanogaster utilizing modENCODE datasets.</title>
        <authorList>
            <person name="Geib S.M."/>
            <person name="Calla B."/>
            <person name="Hall B."/>
            <person name="Hou S."/>
            <person name="Manoukis N.C."/>
        </authorList>
    </citation>
    <scope>NUCLEOTIDE SEQUENCE</scope>
    <source>
        <strain evidence="1">Punador</strain>
    </source>
</reference>
<dbReference type="InterPro" id="IPR052709">
    <property type="entry name" value="Transposase-MT_Hybrid"/>
</dbReference>
<dbReference type="PANTHER" id="PTHR46060:SF1">
    <property type="entry name" value="MARINER MOS1 TRANSPOSASE-LIKE PROTEIN"/>
    <property type="match status" value="1"/>
</dbReference>
<dbReference type="OrthoDB" id="6118231at2759"/>
<accession>A0A034VCE1</accession>
<dbReference type="InterPro" id="IPR036397">
    <property type="entry name" value="RNaseH_sf"/>
</dbReference>
<dbReference type="EMBL" id="GAKP01018775">
    <property type="protein sequence ID" value="JAC40177.1"/>
    <property type="molecule type" value="Transcribed_RNA"/>
</dbReference>
<dbReference type="GO" id="GO:0003676">
    <property type="term" value="F:nucleic acid binding"/>
    <property type="evidence" value="ECO:0007669"/>
    <property type="project" value="InterPro"/>
</dbReference>
<dbReference type="InterPro" id="IPR001888">
    <property type="entry name" value="Transposase_1"/>
</dbReference>
<dbReference type="EMBL" id="GAKP01018773">
    <property type="protein sequence ID" value="JAC40179.1"/>
    <property type="molecule type" value="Transcribed_RNA"/>
</dbReference>